<proteinExistence type="predicted"/>
<keyword evidence="2" id="KW-1185">Reference proteome</keyword>
<sequence>MKLNSIVECFEAMRLRATRARMACAAREGKGI</sequence>
<name>A0A239PWV5_9PROT</name>
<organism evidence="1 2">
    <name type="scientific">Amphiplicatus metriothermophilus</name>
    <dbReference type="NCBI Taxonomy" id="1519374"/>
    <lineage>
        <taxon>Bacteria</taxon>
        <taxon>Pseudomonadati</taxon>
        <taxon>Pseudomonadota</taxon>
        <taxon>Alphaproteobacteria</taxon>
        <taxon>Parvularculales</taxon>
        <taxon>Parvularculaceae</taxon>
        <taxon>Amphiplicatus</taxon>
    </lineage>
</organism>
<dbReference type="EMBL" id="FZQA01000004">
    <property type="protein sequence ID" value="SNT74167.1"/>
    <property type="molecule type" value="Genomic_DNA"/>
</dbReference>
<dbReference type="Proteomes" id="UP000198346">
    <property type="component" value="Unassembled WGS sequence"/>
</dbReference>
<gene>
    <name evidence="1" type="ORF">SAMN06297382_2075</name>
</gene>
<protein>
    <submittedName>
        <fullName evidence="1">Uncharacterized protein</fullName>
    </submittedName>
</protein>
<accession>A0A239PWV5</accession>
<dbReference type="AlphaFoldDB" id="A0A239PWV5"/>
<evidence type="ECO:0000313" key="2">
    <source>
        <dbReference type="Proteomes" id="UP000198346"/>
    </source>
</evidence>
<evidence type="ECO:0000313" key="1">
    <source>
        <dbReference type="EMBL" id="SNT74167.1"/>
    </source>
</evidence>
<reference evidence="1 2" key="1">
    <citation type="submission" date="2017-07" db="EMBL/GenBank/DDBJ databases">
        <authorList>
            <person name="Sun Z.S."/>
            <person name="Albrecht U."/>
            <person name="Echele G."/>
            <person name="Lee C.C."/>
        </authorList>
    </citation>
    <scope>NUCLEOTIDE SEQUENCE [LARGE SCALE GENOMIC DNA]</scope>
    <source>
        <strain evidence="1 2">CGMCC 1.12710</strain>
    </source>
</reference>